<gene>
    <name evidence="1" type="primary">Acey_s0306.g1988</name>
    <name evidence="1" type="synonym">Acey-sulp-8</name>
    <name evidence="1" type="ORF">Y032_0306g1988</name>
</gene>
<name>A0A016S2W5_9BILA</name>
<protein>
    <submittedName>
        <fullName evidence="1">Uncharacterized protein</fullName>
    </submittedName>
</protein>
<organism evidence="1 2">
    <name type="scientific">Ancylostoma ceylanicum</name>
    <dbReference type="NCBI Taxonomy" id="53326"/>
    <lineage>
        <taxon>Eukaryota</taxon>
        <taxon>Metazoa</taxon>
        <taxon>Ecdysozoa</taxon>
        <taxon>Nematoda</taxon>
        <taxon>Chromadorea</taxon>
        <taxon>Rhabditida</taxon>
        <taxon>Rhabditina</taxon>
        <taxon>Rhabditomorpha</taxon>
        <taxon>Strongyloidea</taxon>
        <taxon>Ancylostomatidae</taxon>
        <taxon>Ancylostomatinae</taxon>
        <taxon>Ancylostoma</taxon>
    </lineage>
</organism>
<keyword evidence="2" id="KW-1185">Reference proteome</keyword>
<proteinExistence type="predicted"/>
<dbReference type="EMBL" id="JARK01001642">
    <property type="protein sequence ID" value="EYB84980.1"/>
    <property type="molecule type" value="Genomic_DNA"/>
</dbReference>
<evidence type="ECO:0000313" key="1">
    <source>
        <dbReference type="EMBL" id="EYB84980.1"/>
    </source>
</evidence>
<dbReference type="OrthoDB" id="288203at2759"/>
<accession>A0A016S2W5</accession>
<dbReference type="AlphaFoldDB" id="A0A016S2W5"/>
<comment type="caution">
    <text evidence="1">The sequence shown here is derived from an EMBL/GenBank/DDBJ whole genome shotgun (WGS) entry which is preliminary data.</text>
</comment>
<evidence type="ECO:0000313" key="2">
    <source>
        <dbReference type="Proteomes" id="UP000024635"/>
    </source>
</evidence>
<dbReference type="Proteomes" id="UP000024635">
    <property type="component" value="Unassembled WGS sequence"/>
</dbReference>
<sequence length="88" mass="10031">MEDEPLNSSRNMRIYIRTSITLSLSYFIPLQLNSDAQKHDVTLLYCGLNEAVLNVIENDEIFRKAIPKSILRSSVNDGLLYLSTLQNV</sequence>
<reference evidence="2" key="1">
    <citation type="journal article" date="2015" name="Nat. Genet.">
        <title>The genome and transcriptome of the zoonotic hookworm Ancylostoma ceylanicum identify infection-specific gene families.</title>
        <authorList>
            <person name="Schwarz E.M."/>
            <person name="Hu Y."/>
            <person name="Antoshechkin I."/>
            <person name="Miller M.M."/>
            <person name="Sternberg P.W."/>
            <person name="Aroian R.V."/>
        </authorList>
    </citation>
    <scope>NUCLEOTIDE SEQUENCE</scope>
    <source>
        <strain evidence="2">HY135</strain>
    </source>
</reference>